<keyword evidence="2" id="KW-1185">Reference proteome</keyword>
<organism evidence="1 2">
    <name type="scientific">Dissulfuribacter thermophilus</name>
    <dbReference type="NCBI Taxonomy" id="1156395"/>
    <lineage>
        <taxon>Bacteria</taxon>
        <taxon>Pseudomonadati</taxon>
        <taxon>Thermodesulfobacteriota</taxon>
        <taxon>Dissulfuribacteria</taxon>
        <taxon>Dissulfuribacterales</taxon>
        <taxon>Dissulfuribacteraceae</taxon>
        <taxon>Dissulfuribacter</taxon>
    </lineage>
</organism>
<name>A0A1B9F4J8_9BACT</name>
<comment type="caution">
    <text evidence="1">The sequence shown here is derived from an EMBL/GenBank/DDBJ whole genome shotgun (WGS) entry which is preliminary data.</text>
</comment>
<accession>A0A1B9F4J8</accession>
<proteinExistence type="predicted"/>
<dbReference type="EMBL" id="MAGO01000009">
    <property type="protein sequence ID" value="OCC14783.1"/>
    <property type="molecule type" value="Genomic_DNA"/>
</dbReference>
<dbReference type="AlphaFoldDB" id="A0A1B9F4J8"/>
<dbReference type="Proteomes" id="UP000093080">
    <property type="component" value="Unassembled WGS sequence"/>
</dbReference>
<dbReference type="STRING" id="1156395.DBT_1843"/>
<evidence type="ECO:0000313" key="2">
    <source>
        <dbReference type="Proteomes" id="UP000093080"/>
    </source>
</evidence>
<gene>
    <name evidence="1" type="ORF">DBT_1843</name>
</gene>
<protein>
    <submittedName>
        <fullName evidence="1">Uncharacterized protein</fullName>
    </submittedName>
</protein>
<evidence type="ECO:0000313" key="1">
    <source>
        <dbReference type="EMBL" id="OCC14783.1"/>
    </source>
</evidence>
<dbReference type="OrthoDB" id="9554399at2"/>
<dbReference type="RefSeq" id="WP_067619307.1">
    <property type="nucleotide sequence ID" value="NZ_MAGO01000009.1"/>
</dbReference>
<sequence length="59" mass="7141">MELKEKIKKEIDLIPEEYLPQLEQYLKIIKSGKRRNLRIKTVHLKGKYDNANIRKLAYE</sequence>
<reference evidence="1 2" key="1">
    <citation type="submission" date="2016-06" db="EMBL/GenBank/DDBJ databases">
        <title>Respiratory ammonification of nitrate coupled to the oxidation of elemental sulfur in deep-sea autotrophic thermophilic bacteria.</title>
        <authorList>
            <person name="Slobodkina G.B."/>
            <person name="Mardanov A.V."/>
            <person name="Ravin N.V."/>
            <person name="Frolova A.A."/>
            <person name="Viryasiv M.B."/>
            <person name="Chernyh N.A."/>
            <person name="Bonch-Osmolovskaya E.A."/>
            <person name="Slobodkin A.I."/>
        </authorList>
    </citation>
    <scope>NUCLEOTIDE SEQUENCE [LARGE SCALE GENOMIC DNA]</scope>
    <source>
        <strain evidence="1 2">S69</strain>
    </source>
</reference>